<proteinExistence type="predicted"/>
<dbReference type="GO" id="GO:0003824">
    <property type="term" value="F:catalytic activity"/>
    <property type="evidence" value="ECO:0007669"/>
    <property type="project" value="InterPro"/>
</dbReference>
<dbReference type="SUPFAM" id="SSF53927">
    <property type="entry name" value="Cytidine deaminase-like"/>
    <property type="match status" value="1"/>
</dbReference>
<dbReference type="Proteomes" id="UP001285441">
    <property type="component" value="Unassembled WGS sequence"/>
</dbReference>
<dbReference type="AlphaFoldDB" id="A0AAE0U001"/>
<dbReference type="Pfam" id="PF00383">
    <property type="entry name" value="dCMP_cyt_deam_1"/>
    <property type="match status" value="1"/>
</dbReference>
<organism evidence="2 3">
    <name type="scientific">Podospora didyma</name>
    <dbReference type="NCBI Taxonomy" id="330526"/>
    <lineage>
        <taxon>Eukaryota</taxon>
        <taxon>Fungi</taxon>
        <taxon>Dikarya</taxon>
        <taxon>Ascomycota</taxon>
        <taxon>Pezizomycotina</taxon>
        <taxon>Sordariomycetes</taxon>
        <taxon>Sordariomycetidae</taxon>
        <taxon>Sordariales</taxon>
        <taxon>Podosporaceae</taxon>
        <taxon>Podospora</taxon>
    </lineage>
</organism>
<dbReference type="InterPro" id="IPR016193">
    <property type="entry name" value="Cytidine_deaminase-like"/>
</dbReference>
<keyword evidence="3" id="KW-1185">Reference proteome</keyword>
<evidence type="ECO:0000313" key="2">
    <source>
        <dbReference type="EMBL" id="KAK3385837.1"/>
    </source>
</evidence>
<name>A0AAE0U001_9PEZI</name>
<dbReference type="GO" id="GO:0006139">
    <property type="term" value="P:nucleobase-containing compound metabolic process"/>
    <property type="evidence" value="ECO:0007669"/>
    <property type="project" value="UniProtKB-ARBA"/>
</dbReference>
<gene>
    <name evidence="2" type="ORF">B0H63DRAFT_188105</name>
</gene>
<protein>
    <submittedName>
        <fullName evidence="2">Cytidine deoxycytidylate deaminase family protein</fullName>
    </submittedName>
</protein>
<sequence length="205" mass="22498">MAATAPETPAALISGIVKVTEETVIPLLREGVAAGHAPFGAAILLNGTLALHTAATNHHQDWPLLHGETNCIREFFIKPASERPDPKDTVFFSTHEPCSLCLSGISWTAFPRLYYLFNYEDTRDLLGVDGDIDILQEVFRVPAPGDTKDTLAGRPLYNKKNKYFTSVSVAELLDQVEDAAEQEKLRGDVKRVRELFSEFNAAAAA</sequence>
<evidence type="ECO:0000313" key="3">
    <source>
        <dbReference type="Proteomes" id="UP001285441"/>
    </source>
</evidence>
<evidence type="ECO:0000259" key="1">
    <source>
        <dbReference type="PROSITE" id="PS51747"/>
    </source>
</evidence>
<reference evidence="2" key="1">
    <citation type="journal article" date="2023" name="Mol. Phylogenet. Evol.">
        <title>Genome-scale phylogeny and comparative genomics of the fungal order Sordariales.</title>
        <authorList>
            <person name="Hensen N."/>
            <person name="Bonometti L."/>
            <person name="Westerberg I."/>
            <person name="Brannstrom I.O."/>
            <person name="Guillou S."/>
            <person name="Cros-Aarteil S."/>
            <person name="Calhoun S."/>
            <person name="Haridas S."/>
            <person name="Kuo A."/>
            <person name="Mondo S."/>
            <person name="Pangilinan J."/>
            <person name="Riley R."/>
            <person name="LaButti K."/>
            <person name="Andreopoulos B."/>
            <person name="Lipzen A."/>
            <person name="Chen C."/>
            <person name="Yan M."/>
            <person name="Daum C."/>
            <person name="Ng V."/>
            <person name="Clum A."/>
            <person name="Steindorff A."/>
            <person name="Ohm R.A."/>
            <person name="Martin F."/>
            <person name="Silar P."/>
            <person name="Natvig D.O."/>
            <person name="Lalanne C."/>
            <person name="Gautier V."/>
            <person name="Ament-Velasquez S.L."/>
            <person name="Kruys A."/>
            <person name="Hutchinson M.I."/>
            <person name="Powell A.J."/>
            <person name="Barry K."/>
            <person name="Miller A.N."/>
            <person name="Grigoriev I.V."/>
            <person name="Debuchy R."/>
            <person name="Gladieux P."/>
            <person name="Hiltunen Thoren M."/>
            <person name="Johannesson H."/>
        </authorList>
    </citation>
    <scope>NUCLEOTIDE SEQUENCE</scope>
    <source>
        <strain evidence="2">CBS 232.78</strain>
    </source>
</reference>
<accession>A0AAE0U001</accession>
<dbReference type="Gene3D" id="3.40.140.10">
    <property type="entry name" value="Cytidine Deaminase, domain 2"/>
    <property type="match status" value="1"/>
</dbReference>
<dbReference type="PROSITE" id="PS51747">
    <property type="entry name" value="CYT_DCMP_DEAMINASES_2"/>
    <property type="match status" value="1"/>
</dbReference>
<dbReference type="InterPro" id="IPR002125">
    <property type="entry name" value="CMP_dCMP_dom"/>
</dbReference>
<reference evidence="2" key="2">
    <citation type="submission" date="2023-06" db="EMBL/GenBank/DDBJ databases">
        <authorList>
            <consortium name="Lawrence Berkeley National Laboratory"/>
            <person name="Haridas S."/>
            <person name="Hensen N."/>
            <person name="Bonometti L."/>
            <person name="Westerberg I."/>
            <person name="Brannstrom I.O."/>
            <person name="Guillou S."/>
            <person name="Cros-Aarteil S."/>
            <person name="Calhoun S."/>
            <person name="Kuo A."/>
            <person name="Mondo S."/>
            <person name="Pangilinan J."/>
            <person name="Riley R."/>
            <person name="LaButti K."/>
            <person name="Andreopoulos B."/>
            <person name="Lipzen A."/>
            <person name="Chen C."/>
            <person name="Yanf M."/>
            <person name="Daum C."/>
            <person name="Ng V."/>
            <person name="Clum A."/>
            <person name="Steindorff A."/>
            <person name="Ohm R."/>
            <person name="Martin F."/>
            <person name="Silar P."/>
            <person name="Natvig D."/>
            <person name="Lalanne C."/>
            <person name="Gautier V."/>
            <person name="Ament-velasquez S.L."/>
            <person name="Kruys A."/>
            <person name="Hutchinson M.I."/>
            <person name="Powell A.J."/>
            <person name="Barry K."/>
            <person name="Miller A.N."/>
            <person name="Grigoriev I.V."/>
            <person name="Debuchy R."/>
            <person name="Gladieux P."/>
            <person name="Thoren M.H."/>
            <person name="Johannesson H."/>
        </authorList>
    </citation>
    <scope>NUCLEOTIDE SEQUENCE</scope>
    <source>
        <strain evidence="2">CBS 232.78</strain>
    </source>
</reference>
<dbReference type="EMBL" id="JAULSW010000004">
    <property type="protein sequence ID" value="KAK3385837.1"/>
    <property type="molecule type" value="Genomic_DNA"/>
</dbReference>
<feature type="domain" description="CMP/dCMP-type deaminase" evidence="1">
    <location>
        <begin position="22"/>
        <end position="129"/>
    </location>
</feature>
<comment type="caution">
    <text evidence="2">The sequence shown here is derived from an EMBL/GenBank/DDBJ whole genome shotgun (WGS) entry which is preliminary data.</text>
</comment>